<dbReference type="GO" id="GO:0052689">
    <property type="term" value="F:carboxylic ester hydrolase activity"/>
    <property type="evidence" value="ECO:0007669"/>
    <property type="project" value="TreeGrafter"/>
</dbReference>
<dbReference type="SUPFAM" id="SSF55383">
    <property type="entry name" value="Copper amine oxidase, domain N"/>
    <property type="match status" value="1"/>
</dbReference>
<protein>
    <submittedName>
        <fullName evidence="4">DUF3887 domain-containing protein</fullName>
    </submittedName>
</protein>
<keyword evidence="5" id="KW-1185">Reference proteome</keyword>
<dbReference type="InterPro" id="IPR012854">
    <property type="entry name" value="Cu_amine_oxidase-like_N"/>
</dbReference>
<dbReference type="RefSeq" id="WP_190919118.1">
    <property type="nucleotide sequence ID" value="NZ_JACXIZ010000026.1"/>
</dbReference>
<dbReference type="InterPro" id="IPR024981">
    <property type="entry name" value="DUF3887"/>
</dbReference>
<evidence type="ECO:0000256" key="1">
    <source>
        <dbReference type="SAM" id="SignalP"/>
    </source>
</evidence>
<dbReference type="InterPro" id="IPR029058">
    <property type="entry name" value="AB_hydrolase_fold"/>
</dbReference>
<dbReference type="PANTHER" id="PTHR43265:SF1">
    <property type="entry name" value="ESTERASE ESTD"/>
    <property type="match status" value="1"/>
</dbReference>
<dbReference type="EMBL" id="JACXIZ010000026">
    <property type="protein sequence ID" value="MBD2846577.1"/>
    <property type="molecule type" value="Genomic_DNA"/>
</dbReference>
<dbReference type="SUPFAM" id="SSF53474">
    <property type="entry name" value="alpha/beta-Hydrolases"/>
    <property type="match status" value="1"/>
</dbReference>
<evidence type="ECO:0000259" key="2">
    <source>
        <dbReference type="Pfam" id="PF07833"/>
    </source>
</evidence>
<feature type="signal peptide" evidence="1">
    <location>
        <begin position="1"/>
        <end position="24"/>
    </location>
</feature>
<evidence type="ECO:0000313" key="4">
    <source>
        <dbReference type="EMBL" id="MBD2846577.1"/>
    </source>
</evidence>
<dbReference type="Gene3D" id="3.40.50.1820">
    <property type="entry name" value="alpha/beta hydrolase"/>
    <property type="match status" value="1"/>
</dbReference>
<name>A0A927BUI8_9BACL</name>
<dbReference type="Proteomes" id="UP000621560">
    <property type="component" value="Unassembled WGS sequence"/>
</dbReference>
<evidence type="ECO:0000259" key="3">
    <source>
        <dbReference type="Pfam" id="PF13026"/>
    </source>
</evidence>
<dbReference type="Gene3D" id="3.30.457.10">
    <property type="entry name" value="Copper amine oxidase-like, N-terminal domain"/>
    <property type="match status" value="1"/>
</dbReference>
<accession>A0A927BUI8</accession>
<proteinExistence type="predicted"/>
<dbReference type="PANTHER" id="PTHR43265">
    <property type="entry name" value="ESTERASE ESTD"/>
    <property type="match status" value="1"/>
</dbReference>
<organism evidence="4 5">
    <name type="scientific">Paenibacillus sabuli</name>
    <dbReference type="NCBI Taxonomy" id="2772509"/>
    <lineage>
        <taxon>Bacteria</taxon>
        <taxon>Bacillati</taxon>
        <taxon>Bacillota</taxon>
        <taxon>Bacilli</taxon>
        <taxon>Bacillales</taxon>
        <taxon>Paenibacillaceae</taxon>
        <taxon>Paenibacillus</taxon>
    </lineage>
</organism>
<feature type="domain" description="DUF3887" evidence="3">
    <location>
        <begin position="153"/>
        <end position="241"/>
    </location>
</feature>
<dbReference type="AlphaFoldDB" id="A0A927BUI8"/>
<dbReference type="Pfam" id="PF07833">
    <property type="entry name" value="Cu_amine_oxidN1"/>
    <property type="match status" value="1"/>
</dbReference>
<gene>
    <name evidence="4" type="ORF">IDH44_15360</name>
</gene>
<dbReference type="Gene3D" id="3.10.450.590">
    <property type="match status" value="1"/>
</dbReference>
<keyword evidence="1" id="KW-0732">Signal</keyword>
<dbReference type="InterPro" id="IPR053145">
    <property type="entry name" value="AB_hydrolase_Est10"/>
</dbReference>
<feature type="domain" description="Copper amine oxidase-like N-terminal" evidence="2">
    <location>
        <begin position="33"/>
        <end position="136"/>
    </location>
</feature>
<sequence>MKKTAALTLSFLLVLTMVPMLALAEFKPVAITIDGERVRFPDAQPYADGETVMLPIRFVAEHLSVAIRWNGAAREVELAHHDQVHVLRLQDDTVAWVGSPNTYAAAMKKGRVYVPHSAISDLFGYEADYDPAAGTVAFVTTAAPSPQQVQLWADEVIQAFLAGQFDAVYDRFDAALADAVSREALQTGWEAVSPTLGEFEATTVLQQAEVDGLHVAAGRAAFSEQQLKFQMAFHADGRLASISFSPLYDQPAAEAPTGVQEEPVALGEDTDYPLEGTLTLPADASGAVPAVILVHGSGPSDRDGTVFAYTPYRDIAWSLAEQGIAVLRYDKRTYAYGQQLAQSDMRTFTVAEETVEDAVQASDWLKQDARIDAAGGDFAGLILFAGTPRTLWEVMYDQNVDAIAAMDIDEDTRAAYLEAARGEYERASHLQELTDEEAQQSTIFGLPAYYIKEMDRYDAAAIAAELHKPILILQGETDFQVKADVDYVLWQERLAGVEDVTFARYPGLNHFFIASEGDAIGTTAEYQIPGHVDEGVLQDIAAWIGEAD</sequence>
<feature type="chain" id="PRO_5037715841" evidence="1">
    <location>
        <begin position="25"/>
        <end position="548"/>
    </location>
</feature>
<evidence type="ECO:0000313" key="5">
    <source>
        <dbReference type="Proteomes" id="UP000621560"/>
    </source>
</evidence>
<comment type="caution">
    <text evidence="4">The sequence shown here is derived from an EMBL/GenBank/DDBJ whole genome shotgun (WGS) entry which is preliminary data.</text>
</comment>
<reference evidence="4" key="1">
    <citation type="submission" date="2020-09" db="EMBL/GenBank/DDBJ databases">
        <title>A novel bacterium of genus Paenibacillus, isolated from South China Sea.</title>
        <authorList>
            <person name="Huang H."/>
            <person name="Mo K."/>
            <person name="Hu Y."/>
        </authorList>
    </citation>
    <scope>NUCLEOTIDE SEQUENCE</scope>
    <source>
        <strain evidence="4">IB182496</strain>
    </source>
</reference>
<dbReference type="Pfam" id="PF13026">
    <property type="entry name" value="DUF3887"/>
    <property type="match status" value="1"/>
</dbReference>
<dbReference type="InterPro" id="IPR036582">
    <property type="entry name" value="Mao_N_sf"/>
</dbReference>